<keyword evidence="1" id="KW-0812">Transmembrane</keyword>
<evidence type="ECO:0008006" key="5">
    <source>
        <dbReference type="Google" id="ProtNLM"/>
    </source>
</evidence>
<organism evidence="3 4">
    <name type="scientific">Piromyces finnis</name>
    <dbReference type="NCBI Taxonomy" id="1754191"/>
    <lineage>
        <taxon>Eukaryota</taxon>
        <taxon>Fungi</taxon>
        <taxon>Fungi incertae sedis</taxon>
        <taxon>Chytridiomycota</taxon>
        <taxon>Chytridiomycota incertae sedis</taxon>
        <taxon>Neocallimastigomycetes</taxon>
        <taxon>Neocallimastigales</taxon>
        <taxon>Neocallimastigaceae</taxon>
        <taxon>Piromyces</taxon>
    </lineage>
</organism>
<evidence type="ECO:0000313" key="3">
    <source>
        <dbReference type="EMBL" id="ORX56100.1"/>
    </source>
</evidence>
<sequence length="292" mass="32890">MVKLQTSTLLKTTLFWLNCNIAFGQSQISTTQNKECQTLLDCSEGAIDCRKNAIDGVSYCIYPDHLYENHSLKNDTLNEFPTKINSATTVTSTVTATPTMTSSFIQCTTNEECPSNKCVSGYCEIPIFHEALKKEKEPILKDTIIPQEKKLILNCTTNEDCPSHRCISNQCQMEIELAALNICQSDNGVCGKMEGEKCEKDSECIPSLYCDKNNNSCSKKNNNKKNGNTVSTRTSVIVVSSGFFIGFVLILLLIKKDREEKAKEVKEQYIEYVQQPMYMEYSEDVDIPIYAY</sequence>
<evidence type="ECO:0000256" key="1">
    <source>
        <dbReference type="SAM" id="Phobius"/>
    </source>
</evidence>
<evidence type="ECO:0000256" key="2">
    <source>
        <dbReference type="SAM" id="SignalP"/>
    </source>
</evidence>
<gene>
    <name evidence="3" type="ORF">BCR36DRAFT_410133</name>
</gene>
<evidence type="ECO:0000313" key="4">
    <source>
        <dbReference type="Proteomes" id="UP000193719"/>
    </source>
</evidence>
<reference evidence="3 4" key="2">
    <citation type="submission" date="2016-08" db="EMBL/GenBank/DDBJ databases">
        <title>Pervasive Adenine N6-methylation of Active Genes in Fungi.</title>
        <authorList>
            <consortium name="DOE Joint Genome Institute"/>
            <person name="Mondo S.J."/>
            <person name="Dannebaum R.O."/>
            <person name="Kuo R.C."/>
            <person name="Labutti K."/>
            <person name="Haridas S."/>
            <person name="Kuo A."/>
            <person name="Salamov A."/>
            <person name="Ahrendt S.R."/>
            <person name="Lipzen A."/>
            <person name="Sullivan W."/>
            <person name="Andreopoulos W.B."/>
            <person name="Clum A."/>
            <person name="Lindquist E."/>
            <person name="Daum C."/>
            <person name="Ramamoorthy G.K."/>
            <person name="Gryganskyi A."/>
            <person name="Culley D."/>
            <person name="Magnuson J.K."/>
            <person name="James T.Y."/>
            <person name="O'Malley M.A."/>
            <person name="Stajich J.E."/>
            <person name="Spatafora J.W."/>
            <person name="Visel A."/>
            <person name="Grigoriev I.V."/>
        </authorList>
    </citation>
    <scope>NUCLEOTIDE SEQUENCE [LARGE SCALE GENOMIC DNA]</scope>
    <source>
        <strain evidence="4">finn</strain>
    </source>
</reference>
<reference evidence="3 4" key="1">
    <citation type="submission" date="2016-08" db="EMBL/GenBank/DDBJ databases">
        <title>Genomes of anaerobic fungi encode conserved fungal cellulosomes for biomass hydrolysis.</title>
        <authorList>
            <consortium name="DOE Joint Genome Institute"/>
            <person name="Haitjema C.H."/>
            <person name="Gilmore S.P."/>
            <person name="Henske J.K."/>
            <person name="Solomon K.V."/>
            <person name="De Groot R."/>
            <person name="Kuo A."/>
            <person name="Mondo S.J."/>
            <person name="Salamov A.A."/>
            <person name="Labutti K."/>
            <person name="Zhao Z."/>
            <person name="Chiniquy J."/>
            <person name="Barry K."/>
            <person name="Brewer H.M."/>
            <person name="Purvine S.O."/>
            <person name="Wright A.T."/>
            <person name="Boxma B."/>
            <person name="Van Alen T."/>
            <person name="Hackstein J.H."/>
            <person name="Baker S.E."/>
            <person name="Grigoriev I.V."/>
            <person name="O'Malley M.A."/>
        </authorList>
    </citation>
    <scope>NUCLEOTIDE SEQUENCE [LARGE SCALE GENOMIC DNA]</scope>
    <source>
        <strain evidence="4">finn</strain>
    </source>
</reference>
<accession>A0A1Y1VHG9</accession>
<feature type="transmembrane region" description="Helical" evidence="1">
    <location>
        <begin position="234"/>
        <end position="254"/>
    </location>
</feature>
<keyword evidence="1" id="KW-1133">Transmembrane helix</keyword>
<dbReference type="AlphaFoldDB" id="A0A1Y1VHG9"/>
<feature type="chain" id="PRO_5012056157" description="Dickkopf N-terminal cysteine-rich domain-containing protein" evidence="2">
    <location>
        <begin position="25"/>
        <end position="292"/>
    </location>
</feature>
<feature type="signal peptide" evidence="2">
    <location>
        <begin position="1"/>
        <end position="24"/>
    </location>
</feature>
<dbReference type="Proteomes" id="UP000193719">
    <property type="component" value="Unassembled WGS sequence"/>
</dbReference>
<keyword evidence="1" id="KW-0472">Membrane</keyword>
<dbReference type="OrthoDB" id="2153817at2759"/>
<comment type="caution">
    <text evidence="3">The sequence shown here is derived from an EMBL/GenBank/DDBJ whole genome shotgun (WGS) entry which is preliminary data.</text>
</comment>
<dbReference type="EMBL" id="MCFH01000008">
    <property type="protein sequence ID" value="ORX56100.1"/>
    <property type="molecule type" value="Genomic_DNA"/>
</dbReference>
<keyword evidence="2" id="KW-0732">Signal</keyword>
<protein>
    <recommendedName>
        <fullName evidence="5">Dickkopf N-terminal cysteine-rich domain-containing protein</fullName>
    </recommendedName>
</protein>
<name>A0A1Y1VHG9_9FUNG</name>
<keyword evidence="4" id="KW-1185">Reference proteome</keyword>
<proteinExistence type="predicted"/>